<comment type="caution">
    <text evidence="2">The sequence shown here is derived from an EMBL/GenBank/DDBJ whole genome shotgun (WGS) entry which is preliminary data.</text>
</comment>
<organism evidence="2 3">
    <name type="scientific">Hallella colorans</name>
    <dbReference type="NCBI Taxonomy" id="1703337"/>
    <lineage>
        <taxon>Bacteria</taxon>
        <taxon>Pseudomonadati</taxon>
        <taxon>Bacteroidota</taxon>
        <taxon>Bacteroidia</taxon>
        <taxon>Bacteroidales</taxon>
        <taxon>Prevotellaceae</taxon>
        <taxon>Hallella</taxon>
    </lineage>
</organism>
<evidence type="ECO:0000256" key="1">
    <source>
        <dbReference type="SAM" id="SignalP"/>
    </source>
</evidence>
<protein>
    <recommendedName>
        <fullName evidence="4">Polyketide cyclase/dehydrase/lipid transport protein</fullName>
    </recommendedName>
</protein>
<feature type="chain" id="PRO_5015481713" description="Polyketide cyclase/dehydrase/lipid transport protein" evidence="1">
    <location>
        <begin position="20"/>
        <end position="173"/>
    </location>
</feature>
<dbReference type="Proteomes" id="UP000245870">
    <property type="component" value="Unassembled WGS sequence"/>
</dbReference>
<gene>
    <name evidence="2" type="ORF">C7379_103147</name>
</gene>
<accession>A0A2U0UK71</accession>
<evidence type="ECO:0000313" key="2">
    <source>
        <dbReference type="EMBL" id="PVX58022.1"/>
    </source>
</evidence>
<evidence type="ECO:0000313" key="3">
    <source>
        <dbReference type="Proteomes" id="UP000245870"/>
    </source>
</evidence>
<keyword evidence="1" id="KW-0732">Signal</keyword>
<reference evidence="2 3" key="1">
    <citation type="submission" date="2018-05" db="EMBL/GenBank/DDBJ databases">
        <title>Genomic Encyclopedia of Type Strains, Phase IV (KMG-IV): sequencing the most valuable type-strain genomes for metagenomic binning, comparative biology and taxonomic classification.</title>
        <authorList>
            <person name="Goeker M."/>
        </authorList>
    </citation>
    <scope>NUCLEOTIDE SEQUENCE [LARGE SCALE GENOMIC DNA]</scope>
    <source>
        <strain evidence="2 3">DSM 100333</strain>
    </source>
</reference>
<feature type="signal peptide" evidence="1">
    <location>
        <begin position="1"/>
        <end position="19"/>
    </location>
</feature>
<dbReference type="RefSeq" id="WP_116615866.1">
    <property type="nucleotide sequence ID" value="NZ_QENY01000003.1"/>
</dbReference>
<evidence type="ECO:0008006" key="4">
    <source>
        <dbReference type="Google" id="ProtNLM"/>
    </source>
</evidence>
<name>A0A2U0UK71_9BACT</name>
<keyword evidence="3" id="KW-1185">Reference proteome</keyword>
<dbReference type="EMBL" id="QENY01000003">
    <property type="protein sequence ID" value="PVX58022.1"/>
    <property type="molecule type" value="Genomic_DNA"/>
</dbReference>
<proteinExistence type="predicted"/>
<dbReference type="AlphaFoldDB" id="A0A2U0UK71"/>
<sequence>MKHILFVIAACLVCLNALAGSDIKVKSGKSVVVKENANAVIVFDFSNARWEQKESFKDWSGTDYEKRVNVASECFVNSFNENTKGLKLVTNKDLAEYSIIFKVTNLEKHQAFTGMWGQGKISVTGTIDILNIKTQEQVCSIFIDGYGASKDYNVTDGIGKCFKALGKDMTKLK</sequence>